<feature type="domain" description="VWFD" evidence="2">
    <location>
        <begin position="155"/>
        <end position="341"/>
    </location>
</feature>
<comment type="caution">
    <text evidence="3">The sequence shown here is derived from an EMBL/GenBank/DDBJ whole genome shotgun (WGS) entry which is preliminary data.</text>
</comment>
<protein>
    <submittedName>
        <fullName evidence="3">IgGFc-binding protein Fcgamma-binding protein antigen</fullName>
    </submittedName>
</protein>
<keyword evidence="1" id="KW-0732">Signal</keyword>
<evidence type="ECO:0000259" key="2">
    <source>
        <dbReference type="PROSITE" id="PS51233"/>
    </source>
</evidence>
<dbReference type="AlphaFoldDB" id="A0A6G0HRX3"/>
<evidence type="ECO:0000313" key="3">
    <source>
        <dbReference type="EMBL" id="KAE8281930.1"/>
    </source>
</evidence>
<dbReference type="Pfam" id="PF17517">
    <property type="entry name" value="IgGFc_binding"/>
    <property type="match status" value="1"/>
</dbReference>
<dbReference type="Pfam" id="PF00094">
    <property type="entry name" value="VWD"/>
    <property type="match status" value="1"/>
</dbReference>
<keyword evidence="4" id="KW-1185">Reference proteome</keyword>
<feature type="chain" id="PRO_5026015778" evidence="1">
    <location>
        <begin position="20"/>
        <end position="351"/>
    </location>
</feature>
<evidence type="ECO:0000256" key="1">
    <source>
        <dbReference type="SAM" id="SignalP"/>
    </source>
</evidence>
<dbReference type="EMBL" id="REGW02000019">
    <property type="protein sequence ID" value="KAE8281930.1"/>
    <property type="molecule type" value="Genomic_DNA"/>
</dbReference>
<dbReference type="InterPro" id="IPR052749">
    <property type="entry name" value="Alpha-tectorin"/>
</dbReference>
<name>A0A6G0HRX3_LARCR</name>
<gene>
    <name evidence="3" type="ORF">D5F01_LYC19319</name>
</gene>
<dbReference type="SMART" id="SM00216">
    <property type="entry name" value="VWD"/>
    <property type="match status" value="1"/>
</dbReference>
<dbReference type="PANTHER" id="PTHR46160">
    <property type="entry name" value="ALPHA-TECTORIN-RELATED"/>
    <property type="match status" value="1"/>
</dbReference>
<dbReference type="Proteomes" id="UP000424527">
    <property type="component" value="Unassembled WGS sequence"/>
</dbReference>
<sequence>MNGLVCCLEGLLLGGLCSSLPAGREFATSFMQNLGSDDSATHFIIEVTALPTSQGSTKVKVTAGGQVNEKEILSGTFKEFSIINHKEQNSVEFYLQGSVMFQGKYYRKGSKMTIKLEPFETVQIQSQDNLRAGDKNSSLHHCLIIRSFLINTDSIYVQASQNTRITINTNGEVQSYPMFAGQTLELYSQWPHAMYLTFDKGIQSLEGQDDFYNNIIVVARTNDLDGITIDPKPQFTNFKWQKVNSKVATISLNLNDGQVEVLQEGFHYAIITDFGLNVTYDMIYRVKVTVPGNYKGKTCNLCGSFNDIKTDEFELPDGNVTKDIKTFGAAWKVVVPGVVCKDGCSGNQFAY</sequence>
<feature type="signal peptide" evidence="1">
    <location>
        <begin position="1"/>
        <end position="19"/>
    </location>
</feature>
<accession>A0A6G0HRX3</accession>
<dbReference type="PANTHER" id="PTHR46160:SF7">
    <property type="entry name" value="VWFD DOMAIN-CONTAINING PROTEIN"/>
    <property type="match status" value="1"/>
</dbReference>
<evidence type="ECO:0000313" key="4">
    <source>
        <dbReference type="Proteomes" id="UP000424527"/>
    </source>
</evidence>
<reference evidence="3 4" key="1">
    <citation type="submission" date="2019-07" db="EMBL/GenBank/DDBJ databases">
        <title>Chromosome genome assembly for large yellow croaker.</title>
        <authorList>
            <person name="Xiao S."/>
        </authorList>
    </citation>
    <scope>NUCLEOTIDE SEQUENCE [LARGE SCALE GENOMIC DNA]</scope>
    <source>
        <strain evidence="3">JMULYC20181020</strain>
        <tissue evidence="3">Muscle</tissue>
    </source>
</reference>
<organism evidence="3 4">
    <name type="scientific">Larimichthys crocea</name>
    <name type="common">Large yellow croaker</name>
    <name type="synonym">Pseudosciaena crocea</name>
    <dbReference type="NCBI Taxonomy" id="215358"/>
    <lineage>
        <taxon>Eukaryota</taxon>
        <taxon>Metazoa</taxon>
        <taxon>Chordata</taxon>
        <taxon>Craniata</taxon>
        <taxon>Vertebrata</taxon>
        <taxon>Euteleostomi</taxon>
        <taxon>Actinopterygii</taxon>
        <taxon>Neopterygii</taxon>
        <taxon>Teleostei</taxon>
        <taxon>Neoteleostei</taxon>
        <taxon>Acanthomorphata</taxon>
        <taxon>Eupercaria</taxon>
        <taxon>Sciaenidae</taxon>
        <taxon>Larimichthys</taxon>
    </lineage>
</organism>
<dbReference type="PROSITE" id="PS51233">
    <property type="entry name" value="VWFD"/>
    <property type="match status" value="1"/>
</dbReference>
<dbReference type="InterPro" id="IPR001846">
    <property type="entry name" value="VWF_type-D"/>
</dbReference>
<proteinExistence type="predicted"/>
<dbReference type="InterPro" id="IPR035234">
    <property type="entry name" value="IgGFc-bd_N"/>
</dbReference>